<dbReference type="Proteomes" id="UP000655044">
    <property type="component" value="Unassembled WGS sequence"/>
</dbReference>
<gene>
    <name evidence="2" type="ORF">Pro02_59610</name>
</gene>
<sequence>MRRVLGPVTGLVAGLALVSAAPAPAAAAQAVPVSAAACRTDTAECGRDPLISIAVKVRATPAVRPGDRVTYVIDYSQTWTPSFAPYRGAFWVGGRFPEGARGPSRAVLYDTAGKRLAVLPCRRYADGTWCDAHGPMPHRGRVVMSARLPAPAKGTATAGRAKLGFDSFEALDEAEYARHRGRRELRERFCEFRFTESVTTRVRS</sequence>
<evidence type="ECO:0000313" key="2">
    <source>
        <dbReference type="EMBL" id="GIH87553.1"/>
    </source>
</evidence>
<accession>A0A8J3SD50</accession>
<evidence type="ECO:0008006" key="4">
    <source>
        <dbReference type="Google" id="ProtNLM"/>
    </source>
</evidence>
<protein>
    <recommendedName>
        <fullName evidence="4">Secreted protein</fullName>
    </recommendedName>
</protein>
<keyword evidence="1" id="KW-0732">Signal</keyword>
<dbReference type="RefSeq" id="WP_189243497.1">
    <property type="nucleotide sequence ID" value="NZ_BMQP01000041.1"/>
</dbReference>
<proteinExistence type="predicted"/>
<evidence type="ECO:0000256" key="1">
    <source>
        <dbReference type="SAM" id="SignalP"/>
    </source>
</evidence>
<evidence type="ECO:0000313" key="3">
    <source>
        <dbReference type="Proteomes" id="UP000655044"/>
    </source>
</evidence>
<dbReference type="AlphaFoldDB" id="A0A8J3SD50"/>
<comment type="caution">
    <text evidence="2">The sequence shown here is derived from an EMBL/GenBank/DDBJ whole genome shotgun (WGS) entry which is preliminary data.</text>
</comment>
<feature type="signal peptide" evidence="1">
    <location>
        <begin position="1"/>
        <end position="25"/>
    </location>
</feature>
<organism evidence="2 3">
    <name type="scientific">Planobispora rosea</name>
    <dbReference type="NCBI Taxonomy" id="35762"/>
    <lineage>
        <taxon>Bacteria</taxon>
        <taxon>Bacillati</taxon>
        <taxon>Actinomycetota</taxon>
        <taxon>Actinomycetes</taxon>
        <taxon>Streptosporangiales</taxon>
        <taxon>Streptosporangiaceae</taxon>
        <taxon>Planobispora</taxon>
    </lineage>
</organism>
<keyword evidence="3" id="KW-1185">Reference proteome</keyword>
<reference evidence="2" key="1">
    <citation type="submission" date="2021-01" db="EMBL/GenBank/DDBJ databases">
        <title>Whole genome shotgun sequence of Planobispora rosea NBRC 15558.</title>
        <authorList>
            <person name="Komaki H."/>
            <person name="Tamura T."/>
        </authorList>
    </citation>
    <scope>NUCLEOTIDE SEQUENCE</scope>
    <source>
        <strain evidence="2">NBRC 15558</strain>
    </source>
</reference>
<feature type="chain" id="PRO_5038570060" description="Secreted protein" evidence="1">
    <location>
        <begin position="26"/>
        <end position="204"/>
    </location>
</feature>
<name>A0A8J3SD50_PLARO</name>
<dbReference type="EMBL" id="BOOI01000061">
    <property type="protein sequence ID" value="GIH87553.1"/>
    <property type="molecule type" value="Genomic_DNA"/>
</dbReference>